<evidence type="ECO:0000256" key="4">
    <source>
        <dbReference type="ARBA" id="ARBA00022723"/>
    </source>
</evidence>
<protein>
    <recommendedName>
        <fullName evidence="8">Pyrophosphate--fructose 6-phosphate 1-phosphotransferase</fullName>
        <ecNumber evidence="8">2.7.1.90</ecNumber>
    </recommendedName>
    <alternativeName>
        <fullName evidence="8">6-phosphofructokinase, pyrophosphate dependent</fullName>
    </alternativeName>
    <alternativeName>
        <fullName evidence="8">PPi-dependent phosphofructokinase</fullName>
        <shortName evidence="8">PPi-PFK</shortName>
    </alternativeName>
    <alternativeName>
        <fullName evidence="8">Pyrophosphate-dependent 6-phosphofructose-1-kinase</fullName>
    </alternativeName>
</protein>
<evidence type="ECO:0000256" key="6">
    <source>
        <dbReference type="ARBA" id="ARBA00022842"/>
    </source>
</evidence>
<keyword evidence="4 8" id="KW-0479">Metal-binding</keyword>
<dbReference type="InterPro" id="IPR000023">
    <property type="entry name" value="Phosphofructokinase_dom"/>
</dbReference>
<feature type="binding site" evidence="8">
    <location>
        <position position="239"/>
    </location>
    <ligand>
        <name>substrate</name>
    </ligand>
</feature>
<feature type="binding site" evidence="8">
    <location>
        <begin position="137"/>
        <end position="139"/>
    </location>
    <ligand>
        <name>substrate</name>
    </ligand>
</feature>
<evidence type="ECO:0000256" key="2">
    <source>
        <dbReference type="ARBA" id="ARBA00003138"/>
    </source>
</evidence>
<dbReference type="HAMAP" id="MF_01978">
    <property type="entry name" value="Phosphofructokinase_II_B2"/>
    <property type="match status" value="1"/>
</dbReference>
<dbReference type="EC" id="2.7.1.90" evidence="8"/>
<evidence type="ECO:0000256" key="8">
    <source>
        <dbReference type="HAMAP-Rule" id="MF_01978"/>
    </source>
</evidence>
<comment type="activity regulation">
    <text evidence="8">Non-allosteric.</text>
</comment>
<accession>A0ABV7RN65</accession>
<comment type="pathway">
    <text evidence="8">Carbohydrate degradation; glycolysis; D-glyceraldehyde 3-phosphate and glycerone phosphate from D-glucose: step 3/4.</text>
</comment>
<dbReference type="InterPro" id="IPR035966">
    <property type="entry name" value="PKF_sf"/>
</dbReference>
<dbReference type="PANTHER" id="PTHR45770">
    <property type="entry name" value="ATP-DEPENDENT 6-PHOSPHOFRUCTOKINASE 1"/>
    <property type="match status" value="1"/>
</dbReference>
<feature type="active site" description="Proton acceptor" evidence="8">
    <location>
        <position position="139"/>
    </location>
</feature>
<comment type="function">
    <text evidence="2 8">Catalyzes the phosphorylation of D-fructose 6-phosphate, the first committing step of glycolysis. Uses inorganic phosphate (PPi) as phosphoryl donor instead of ATP like common ATP-dependent phosphofructokinases (ATP-PFKs), which renders the reaction reversible, and can thus function both in glycolysis and gluconeogenesis. Consistently, PPi-PFK can replace the enzymes of both the forward (ATP-PFK) and reverse (fructose-bisphosphatase (FBPase)) reactions.</text>
</comment>
<proteinExistence type="inferred from homology"/>
<gene>
    <name evidence="8" type="primary">pfp</name>
    <name evidence="10" type="ORF">ACFOLG_18035</name>
</gene>
<feature type="binding site" evidence="8">
    <location>
        <position position="109"/>
    </location>
    <ligand>
        <name>Mg(2+)</name>
        <dbReference type="ChEBI" id="CHEBI:18420"/>
        <note>catalytic</note>
    </ligand>
</feature>
<dbReference type="RefSeq" id="WP_386094751.1">
    <property type="nucleotide sequence ID" value="NZ_JBHRXN010000036.1"/>
</dbReference>
<dbReference type="GO" id="GO:0047334">
    <property type="term" value="F:diphosphate-fructose-6-phosphate 1-phosphotransferase activity"/>
    <property type="evidence" value="ECO:0007669"/>
    <property type="project" value="UniProtKB-EC"/>
</dbReference>
<feature type="domain" description="Phosphofructokinase" evidence="9">
    <location>
        <begin position="4"/>
        <end position="316"/>
    </location>
</feature>
<dbReference type="InterPro" id="IPR011404">
    <property type="entry name" value="PPi-PFK"/>
</dbReference>
<comment type="cofactor">
    <cofactor evidence="1 8">
        <name>Mg(2+)</name>
        <dbReference type="ChEBI" id="CHEBI:18420"/>
    </cofactor>
</comment>
<dbReference type="PIRSF" id="PIRSF036483">
    <property type="entry name" value="PFK_XF0274"/>
    <property type="match status" value="1"/>
</dbReference>
<keyword evidence="5 8" id="KW-0418">Kinase</keyword>
<comment type="subunit">
    <text evidence="8">Homodimer.</text>
</comment>
<comment type="caution">
    <text evidence="10">The sequence shown here is derived from an EMBL/GenBank/DDBJ whole genome shotgun (WGS) entry which is preliminary data.</text>
</comment>
<comment type="catalytic activity">
    <reaction evidence="7 8">
        <text>beta-D-fructose 6-phosphate + diphosphate = beta-D-fructose 1,6-bisphosphate + phosphate + H(+)</text>
        <dbReference type="Rhea" id="RHEA:13613"/>
        <dbReference type="ChEBI" id="CHEBI:15378"/>
        <dbReference type="ChEBI" id="CHEBI:32966"/>
        <dbReference type="ChEBI" id="CHEBI:33019"/>
        <dbReference type="ChEBI" id="CHEBI:43474"/>
        <dbReference type="ChEBI" id="CHEBI:57634"/>
        <dbReference type="EC" id="2.7.1.90"/>
    </reaction>
</comment>
<sequence length="407" mass="43067">MSRLLYLQSGGPTAVLNTSAQGVIETARAMGVPVCAAADGLFGLLGGRLLDCDAPSAADIAQLGRLPGAAFGSSRDILPPYDEAPQLWQQLAEVLQRHGIRQLLLNGGNGSMETALLLQQLAERFSLPLSVVGIPKTIDNDLEATDFSPGFPSAAKYLASSLREVLFDMRSMAQGRVFILETMGRHVGWLAAAGCLAALPDEAPPLLLLPEVAYDEARLFAAVRRQIAAQGYCAIVVSEGLRSADGRFVAQMHADKVYGHEQLGGAGNWLAQRIQHGLRLHAHVAVADCLQRAARHLLSAVDARLAYEVGRKAVAWAVAGQSGVMAAIERFATADGCDWRVVPQPLAAVANLERALPAAFIAADGLDVTAACRAWLQPLLAGEVALPFADGLPAMRRLHFPPLAATA</sequence>
<feature type="binding site" evidence="8">
    <location>
        <position position="11"/>
    </location>
    <ligand>
        <name>diphosphate</name>
        <dbReference type="ChEBI" id="CHEBI:33019"/>
    </ligand>
</feature>
<comment type="similarity">
    <text evidence="8">Belongs to the phosphofructokinase type A (PFKA) family. PPi-dependent PFK group II subfamily. Clade 'B2' sub-subfamily.</text>
</comment>
<dbReference type="Gene3D" id="3.40.50.460">
    <property type="entry name" value="Phosphofructokinase domain"/>
    <property type="match status" value="1"/>
</dbReference>
<evidence type="ECO:0000313" key="11">
    <source>
        <dbReference type="Proteomes" id="UP001595741"/>
    </source>
</evidence>
<dbReference type="Gene3D" id="3.40.50.450">
    <property type="match status" value="1"/>
</dbReference>
<organism evidence="10 11">
    <name type="scientific">Vogesella facilis</name>
    <dbReference type="NCBI Taxonomy" id="1655232"/>
    <lineage>
        <taxon>Bacteria</taxon>
        <taxon>Pseudomonadati</taxon>
        <taxon>Pseudomonadota</taxon>
        <taxon>Betaproteobacteria</taxon>
        <taxon>Neisseriales</taxon>
        <taxon>Chromobacteriaceae</taxon>
        <taxon>Vogesella</taxon>
    </lineage>
</organism>
<name>A0ABV7RN65_9NEIS</name>
<dbReference type="SUPFAM" id="SSF53784">
    <property type="entry name" value="Phosphofructokinase"/>
    <property type="match status" value="1"/>
</dbReference>
<dbReference type="EMBL" id="JBHRXN010000036">
    <property type="protein sequence ID" value="MFC3534070.1"/>
    <property type="molecule type" value="Genomic_DNA"/>
</dbReference>
<keyword evidence="8" id="KW-0963">Cytoplasm</keyword>
<dbReference type="InterPro" id="IPR022953">
    <property type="entry name" value="ATP_PFK"/>
</dbReference>
<dbReference type="NCBIfam" id="NF010675">
    <property type="entry name" value="PRK14072.1"/>
    <property type="match status" value="1"/>
</dbReference>
<comment type="subcellular location">
    <subcellularLocation>
        <location evidence="8">Cytoplasm</location>
    </subcellularLocation>
</comment>
<comment type="caution">
    <text evidence="8">Lacks conserved residue(s) required for the propagation of feature annotation.</text>
</comment>
<keyword evidence="3 8" id="KW-0808">Transferase</keyword>
<evidence type="ECO:0000256" key="3">
    <source>
        <dbReference type="ARBA" id="ARBA00022679"/>
    </source>
</evidence>
<dbReference type="PRINTS" id="PR00476">
    <property type="entry name" value="PHFRCTKINASE"/>
</dbReference>
<evidence type="ECO:0000256" key="7">
    <source>
        <dbReference type="ARBA" id="ARBA00048072"/>
    </source>
</evidence>
<evidence type="ECO:0000313" key="10">
    <source>
        <dbReference type="EMBL" id="MFC3534070.1"/>
    </source>
</evidence>
<dbReference type="Pfam" id="PF00365">
    <property type="entry name" value="PFK"/>
    <property type="match status" value="1"/>
</dbReference>
<keyword evidence="11" id="KW-1185">Reference proteome</keyword>
<feature type="binding site" evidence="8">
    <location>
        <begin position="183"/>
        <end position="185"/>
    </location>
    <ligand>
        <name>substrate</name>
    </ligand>
</feature>
<evidence type="ECO:0000256" key="5">
    <source>
        <dbReference type="ARBA" id="ARBA00022777"/>
    </source>
</evidence>
<evidence type="ECO:0000259" key="9">
    <source>
        <dbReference type="Pfam" id="PF00365"/>
    </source>
</evidence>
<reference evidence="11" key="1">
    <citation type="journal article" date="2019" name="Int. J. Syst. Evol. Microbiol.">
        <title>The Global Catalogue of Microorganisms (GCM) 10K type strain sequencing project: providing services to taxonomists for standard genome sequencing and annotation.</title>
        <authorList>
            <consortium name="The Broad Institute Genomics Platform"/>
            <consortium name="The Broad Institute Genome Sequencing Center for Infectious Disease"/>
            <person name="Wu L."/>
            <person name="Ma J."/>
        </authorList>
    </citation>
    <scope>NUCLEOTIDE SEQUENCE [LARGE SCALE GENOMIC DNA]</scope>
    <source>
        <strain evidence="11">KCTC 42742</strain>
    </source>
</reference>
<keyword evidence="8" id="KW-0324">Glycolysis</keyword>
<dbReference type="InterPro" id="IPR050929">
    <property type="entry name" value="PFKA"/>
</dbReference>
<dbReference type="Proteomes" id="UP001595741">
    <property type="component" value="Unassembled WGS sequence"/>
</dbReference>
<feature type="site" description="Important for catalytic activity; stabilizes the transition state when the phosphoryl donor is PPi" evidence="8">
    <location>
        <position position="136"/>
    </location>
</feature>
<keyword evidence="6 8" id="KW-0460">Magnesium</keyword>
<evidence type="ECO:0000256" key="1">
    <source>
        <dbReference type="ARBA" id="ARBA00001946"/>
    </source>
</evidence>